<accession>A0A2P2FVP0</accession>
<evidence type="ECO:0000313" key="3">
    <source>
        <dbReference type="Proteomes" id="UP000256220"/>
    </source>
</evidence>
<dbReference type="Proteomes" id="UP000256220">
    <property type="component" value="Unassembled WGS sequence"/>
</dbReference>
<evidence type="ECO:0000313" key="2">
    <source>
        <dbReference type="EMBL" id="KFU80801.1"/>
    </source>
</evidence>
<protein>
    <submittedName>
        <fullName evidence="2">Uncharacterized protein</fullName>
    </submittedName>
</protein>
<dbReference type="EMBL" id="JFBM01000009">
    <property type="protein sequence ID" value="KFU80801.1"/>
    <property type="molecule type" value="Genomic_DNA"/>
</dbReference>
<feature type="region of interest" description="Disordered" evidence="1">
    <location>
        <begin position="148"/>
        <end position="168"/>
    </location>
</feature>
<proteinExistence type="predicted"/>
<name>A0A2P2FVP0_AMYLU</name>
<comment type="caution">
    <text evidence="2">The sequence shown here is derived from an EMBL/GenBank/DDBJ whole genome shotgun (WGS) entry which is preliminary data.</text>
</comment>
<organism evidence="2 3">
    <name type="scientific">Amycolatopsis lurida NRRL 2430</name>
    <dbReference type="NCBI Taxonomy" id="1460371"/>
    <lineage>
        <taxon>Bacteria</taxon>
        <taxon>Bacillati</taxon>
        <taxon>Actinomycetota</taxon>
        <taxon>Actinomycetes</taxon>
        <taxon>Pseudonocardiales</taxon>
        <taxon>Pseudonocardiaceae</taxon>
        <taxon>Amycolatopsis</taxon>
    </lineage>
</organism>
<gene>
    <name evidence="2" type="ORF">BB31_12690</name>
</gene>
<keyword evidence="3" id="KW-1185">Reference proteome</keyword>
<sequence>MLVGGAISFTVQRLESQRATRVSRTHRLHETWQSAESLVHRVKAAHVLRDNMDSPDPVGFMSLMSDESSLAADDQFALTRIFAFLRRVRHVARSQGHRPEAVQKLFERYVVYWVDGYLRPLHEVSSRTESEIETGWFPRVARLRSEMDTPQRFPGTGELDQAGAPAAQ</sequence>
<reference evidence="2 3" key="1">
    <citation type="journal article" date="2014" name="Genome Announc.">
        <title>Draft Genome Sequence of Amycolatopsis lurida NRRL 2430, Producer of the Glycopeptide Family Antibiotic Ristocetin.</title>
        <authorList>
            <person name="Kwun M.J."/>
            <person name="Hong H.J."/>
        </authorList>
    </citation>
    <scope>NUCLEOTIDE SEQUENCE [LARGE SCALE GENOMIC DNA]</scope>
    <source>
        <strain evidence="2 3">NRRL 2430</strain>
    </source>
</reference>
<dbReference type="AlphaFoldDB" id="A0A2P2FVP0"/>
<evidence type="ECO:0000256" key="1">
    <source>
        <dbReference type="SAM" id="MobiDB-lite"/>
    </source>
</evidence>